<dbReference type="PANTHER" id="PTHR30258:SF13">
    <property type="entry name" value="SECRETION PATHWAY ATPASE-RELATED"/>
    <property type="match status" value="1"/>
</dbReference>
<proteinExistence type="predicted"/>
<feature type="domain" description="Bacterial type II secretion system protein E" evidence="3">
    <location>
        <begin position="138"/>
        <end position="261"/>
    </location>
</feature>
<feature type="non-terminal residue" evidence="5">
    <location>
        <position position="1"/>
    </location>
</feature>
<evidence type="ECO:0000259" key="3">
    <source>
        <dbReference type="Pfam" id="PF00437"/>
    </source>
</evidence>
<keyword evidence="2" id="KW-0067">ATP-binding</keyword>
<dbReference type="Pfam" id="PF00437">
    <property type="entry name" value="T2SSE"/>
    <property type="match status" value="1"/>
</dbReference>
<sequence>LKMLNDEDVTLALAEYLSLEYTRLDDVDKIDMNLARILPESIAKRFCLVTIGQTDDNVIVAMADPLNVIAIDTITLRIKRQIKVVISSPQQIHQAIERIYHGSDVEEQCLRDLVELEVGSEESQKDLLAEKDISSEEAATKAPVIRFVDLLLSQAVKSRASDIHIEPQEHSMTIRMRIDGVLRDTVPPARRMQAAVVARVKILSEMDIAERRLPQDGRFKIKTSGRDIDVRVSVIPTIYGEKVVMRILDASAVNHDISKLGL</sequence>
<reference evidence="5" key="1">
    <citation type="journal article" date="2014" name="Front. Microbiol.">
        <title>High frequency of phylogenetically diverse reductive dehalogenase-homologous genes in deep subseafloor sedimentary metagenomes.</title>
        <authorList>
            <person name="Kawai M."/>
            <person name="Futagami T."/>
            <person name="Toyoda A."/>
            <person name="Takaki Y."/>
            <person name="Nishi S."/>
            <person name="Hori S."/>
            <person name="Arai W."/>
            <person name="Tsubouchi T."/>
            <person name="Morono Y."/>
            <person name="Uchiyama I."/>
            <person name="Ito T."/>
            <person name="Fujiyama A."/>
            <person name="Inagaki F."/>
            <person name="Takami H."/>
        </authorList>
    </citation>
    <scope>NUCLEOTIDE SEQUENCE</scope>
    <source>
        <strain evidence="5">Expedition CK06-06</strain>
    </source>
</reference>
<evidence type="ECO:0000313" key="5">
    <source>
        <dbReference type="EMBL" id="GAG17043.1"/>
    </source>
</evidence>
<dbReference type="InterPro" id="IPR007831">
    <property type="entry name" value="T2SS_GspE_N"/>
</dbReference>
<evidence type="ECO:0000256" key="2">
    <source>
        <dbReference type="ARBA" id="ARBA00022840"/>
    </source>
</evidence>
<feature type="non-terminal residue" evidence="5">
    <location>
        <position position="262"/>
    </location>
</feature>
<dbReference type="GO" id="GO:0005524">
    <property type="term" value="F:ATP binding"/>
    <property type="evidence" value="ECO:0007669"/>
    <property type="project" value="UniProtKB-KW"/>
</dbReference>
<dbReference type="EMBL" id="BARS01030024">
    <property type="protein sequence ID" value="GAG17043.1"/>
    <property type="molecule type" value="Genomic_DNA"/>
</dbReference>
<evidence type="ECO:0000259" key="4">
    <source>
        <dbReference type="Pfam" id="PF05157"/>
    </source>
</evidence>
<dbReference type="SUPFAM" id="SSF160246">
    <property type="entry name" value="EspE N-terminal domain-like"/>
    <property type="match status" value="1"/>
</dbReference>
<protein>
    <recommendedName>
        <fullName evidence="6">Type II secretion system protein GspE N-terminal domain-containing protein</fullName>
    </recommendedName>
</protein>
<evidence type="ECO:0008006" key="6">
    <source>
        <dbReference type="Google" id="ProtNLM"/>
    </source>
</evidence>
<feature type="domain" description="Type II secretion system protein GspE N-terminal" evidence="4">
    <location>
        <begin position="19"/>
        <end position="104"/>
    </location>
</feature>
<dbReference type="SUPFAM" id="SSF52540">
    <property type="entry name" value="P-loop containing nucleoside triphosphate hydrolases"/>
    <property type="match status" value="1"/>
</dbReference>
<dbReference type="InterPro" id="IPR001482">
    <property type="entry name" value="T2SS/T4SS_dom"/>
</dbReference>
<dbReference type="FunFam" id="3.30.450.90:FF:000001">
    <property type="entry name" value="Type II secretion system ATPase GspE"/>
    <property type="match status" value="1"/>
</dbReference>
<name>X0VX98_9ZZZZ</name>
<dbReference type="Pfam" id="PF05157">
    <property type="entry name" value="MshEN"/>
    <property type="match status" value="1"/>
</dbReference>
<dbReference type="AlphaFoldDB" id="X0VX98"/>
<organism evidence="5">
    <name type="scientific">marine sediment metagenome</name>
    <dbReference type="NCBI Taxonomy" id="412755"/>
    <lineage>
        <taxon>unclassified sequences</taxon>
        <taxon>metagenomes</taxon>
        <taxon>ecological metagenomes</taxon>
    </lineage>
</organism>
<accession>X0VX98</accession>
<dbReference type="GO" id="GO:0005886">
    <property type="term" value="C:plasma membrane"/>
    <property type="evidence" value="ECO:0007669"/>
    <property type="project" value="TreeGrafter"/>
</dbReference>
<dbReference type="Gene3D" id="3.30.300.160">
    <property type="entry name" value="Type II secretion system, protein E, N-terminal domain"/>
    <property type="match status" value="1"/>
</dbReference>
<dbReference type="GO" id="GO:0016887">
    <property type="term" value="F:ATP hydrolysis activity"/>
    <property type="evidence" value="ECO:0007669"/>
    <property type="project" value="TreeGrafter"/>
</dbReference>
<dbReference type="Gene3D" id="3.30.450.90">
    <property type="match status" value="1"/>
</dbReference>
<dbReference type="InterPro" id="IPR027417">
    <property type="entry name" value="P-loop_NTPase"/>
</dbReference>
<dbReference type="PANTHER" id="PTHR30258">
    <property type="entry name" value="TYPE II SECRETION SYSTEM PROTEIN GSPE-RELATED"/>
    <property type="match status" value="1"/>
</dbReference>
<dbReference type="InterPro" id="IPR037257">
    <property type="entry name" value="T2SS_E_N_sf"/>
</dbReference>
<keyword evidence="1" id="KW-0547">Nucleotide-binding</keyword>
<evidence type="ECO:0000256" key="1">
    <source>
        <dbReference type="ARBA" id="ARBA00022741"/>
    </source>
</evidence>
<comment type="caution">
    <text evidence="5">The sequence shown here is derived from an EMBL/GenBank/DDBJ whole genome shotgun (WGS) entry which is preliminary data.</text>
</comment>
<gene>
    <name evidence="5" type="ORF">S01H1_46864</name>
</gene>